<dbReference type="PROSITE" id="PS00519">
    <property type="entry name" value="HTH_ASNC_1"/>
    <property type="match status" value="1"/>
</dbReference>
<dbReference type="OrthoDB" id="34294at2"/>
<dbReference type="InterPro" id="IPR036390">
    <property type="entry name" value="WH_DNA-bd_sf"/>
</dbReference>
<evidence type="ECO:0000256" key="3">
    <source>
        <dbReference type="ARBA" id="ARBA00023163"/>
    </source>
</evidence>
<organism evidence="5 6">
    <name type="scientific">Companilactobacillus alimentarius DSM 20249</name>
    <dbReference type="NCBI Taxonomy" id="1423720"/>
    <lineage>
        <taxon>Bacteria</taxon>
        <taxon>Bacillati</taxon>
        <taxon>Bacillota</taxon>
        <taxon>Bacilli</taxon>
        <taxon>Lactobacillales</taxon>
        <taxon>Lactobacillaceae</taxon>
        <taxon>Companilactobacillus</taxon>
    </lineage>
</organism>
<dbReference type="PANTHER" id="PTHR30154">
    <property type="entry name" value="LEUCINE-RESPONSIVE REGULATORY PROTEIN"/>
    <property type="match status" value="1"/>
</dbReference>
<accession>A0A2K9HGU9</accession>
<keyword evidence="3" id="KW-0804">Transcription</keyword>
<dbReference type="InterPro" id="IPR019888">
    <property type="entry name" value="Tscrpt_reg_AsnC-like"/>
</dbReference>
<dbReference type="SMART" id="SM00344">
    <property type="entry name" value="HTH_ASNC"/>
    <property type="match status" value="1"/>
</dbReference>
<evidence type="ECO:0000313" key="6">
    <source>
        <dbReference type="Proteomes" id="UP000234653"/>
    </source>
</evidence>
<keyword evidence="1" id="KW-0805">Transcription regulation</keyword>
<dbReference type="SUPFAM" id="SSF46785">
    <property type="entry name" value="Winged helix' DNA-binding domain"/>
    <property type="match status" value="1"/>
</dbReference>
<reference evidence="5 6" key="1">
    <citation type="submission" date="2016-12" db="EMBL/GenBank/DDBJ databases">
        <title>The whole genome sequencing and assembly of Lactobacillus alimentarius DSM 20249T strain.</title>
        <authorList>
            <person name="Lee Y.-J."/>
            <person name="Yi H."/>
            <person name="Bahn Y.-S."/>
            <person name="Kim J.F."/>
            <person name="Lee D.-W."/>
        </authorList>
    </citation>
    <scope>NUCLEOTIDE SEQUENCE [LARGE SCALE GENOMIC DNA]</scope>
    <source>
        <strain evidence="5 6">DSM 20249</strain>
    </source>
</reference>
<dbReference type="Gene3D" id="3.30.70.920">
    <property type="match status" value="1"/>
</dbReference>
<dbReference type="InterPro" id="IPR011008">
    <property type="entry name" value="Dimeric_a/b-barrel"/>
</dbReference>
<dbReference type="InterPro" id="IPR000485">
    <property type="entry name" value="AsnC-type_HTH_dom"/>
</dbReference>
<evidence type="ECO:0000256" key="1">
    <source>
        <dbReference type="ARBA" id="ARBA00023015"/>
    </source>
</evidence>
<evidence type="ECO:0000256" key="2">
    <source>
        <dbReference type="ARBA" id="ARBA00023125"/>
    </source>
</evidence>
<dbReference type="KEGG" id="lali:LA20249_01250"/>
<dbReference type="PRINTS" id="PR00033">
    <property type="entry name" value="HTHASNC"/>
</dbReference>
<dbReference type="AlphaFoldDB" id="A0A2K9HGU9"/>
<dbReference type="RefSeq" id="WP_057739227.1">
    <property type="nucleotide sequence ID" value="NZ_AZDQ01000043.1"/>
</dbReference>
<gene>
    <name evidence="5" type="ORF">LA20249_01250</name>
</gene>
<dbReference type="PANTHER" id="PTHR30154:SF55">
    <property type="entry name" value="HTH-TYPE TRANSCRIPTIONAL REGULATOR LRPB"/>
    <property type="match status" value="1"/>
</dbReference>
<dbReference type="Proteomes" id="UP000234653">
    <property type="component" value="Chromosome"/>
</dbReference>
<dbReference type="GO" id="GO:0043200">
    <property type="term" value="P:response to amino acid"/>
    <property type="evidence" value="ECO:0007669"/>
    <property type="project" value="TreeGrafter"/>
</dbReference>
<dbReference type="InterPro" id="IPR036388">
    <property type="entry name" value="WH-like_DNA-bd_sf"/>
</dbReference>
<dbReference type="InterPro" id="IPR011991">
    <property type="entry name" value="ArsR-like_HTH"/>
</dbReference>
<name>A0A2K9HGU9_9LACO</name>
<feature type="domain" description="HTH asnC-type" evidence="4">
    <location>
        <begin position="1"/>
        <end position="62"/>
    </location>
</feature>
<dbReference type="STRING" id="1423720.FC67_GL001525"/>
<evidence type="ECO:0000259" key="4">
    <source>
        <dbReference type="PROSITE" id="PS50956"/>
    </source>
</evidence>
<keyword evidence="2" id="KW-0238">DNA-binding</keyword>
<dbReference type="GO" id="GO:0005829">
    <property type="term" value="C:cytosol"/>
    <property type="evidence" value="ECO:0007669"/>
    <property type="project" value="TreeGrafter"/>
</dbReference>
<dbReference type="Pfam" id="PF13412">
    <property type="entry name" value="HTH_24"/>
    <property type="match status" value="1"/>
</dbReference>
<dbReference type="CDD" id="cd00090">
    <property type="entry name" value="HTH_ARSR"/>
    <property type="match status" value="1"/>
</dbReference>
<protein>
    <submittedName>
        <fullName evidence="5">Winged helix-turn-helix domain-containing protein</fullName>
    </submittedName>
</protein>
<dbReference type="EMBL" id="CP018867">
    <property type="protein sequence ID" value="AUI70907.1"/>
    <property type="molecule type" value="Genomic_DNA"/>
</dbReference>
<dbReference type="InterPro" id="IPR019885">
    <property type="entry name" value="Tscrpt_reg_HTH_AsnC-type_CS"/>
</dbReference>
<evidence type="ECO:0000313" key="5">
    <source>
        <dbReference type="EMBL" id="AUI70907.1"/>
    </source>
</evidence>
<dbReference type="GO" id="GO:0043565">
    <property type="term" value="F:sequence-specific DNA binding"/>
    <property type="evidence" value="ECO:0007669"/>
    <property type="project" value="InterPro"/>
</dbReference>
<dbReference type="Gene3D" id="1.10.10.10">
    <property type="entry name" value="Winged helix-like DNA-binding domain superfamily/Winged helix DNA-binding domain"/>
    <property type="match status" value="1"/>
</dbReference>
<dbReference type="PROSITE" id="PS50956">
    <property type="entry name" value="HTH_ASNC_2"/>
    <property type="match status" value="1"/>
</dbReference>
<sequence length="137" mass="16263">MDNIDQKILKELNRNCRITKTELAKIVNMTPPAVNTRIEQLEAEGVIKCYTIEVNLDKMGYTHQVFIETQMEYYSHEKYLQFIHSQRNFIRHHYKISGEMNYMIHGAFHSSSELNDFLEKLNKYANYKVLDVISELI</sequence>
<dbReference type="SUPFAM" id="SSF54909">
    <property type="entry name" value="Dimeric alpha+beta barrel"/>
    <property type="match status" value="1"/>
</dbReference>
<keyword evidence="6" id="KW-1185">Reference proteome</keyword>
<proteinExistence type="predicted"/>